<evidence type="ECO:0000256" key="1">
    <source>
        <dbReference type="SAM" id="Phobius"/>
    </source>
</evidence>
<dbReference type="HOGENOM" id="CLU_2954007_0_0_3"/>
<evidence type="ECO:0000313" key="2">
    <source>
        <dbReference type="EMBL" id="AGY56271.1"/>
    </source>
</evidence>
<organism evidence="2 3">
    <name type="scientific">Gloeobacter kilaueensis (strain ATCC BAA-2537 / CCAP 1431/1 / ULC 316 / JS1)</name>
    <dbReference type="NCBI Taxonomy" id="1183438"/>
    <lineage>
        <taxon>Bacteria</taxon>
        <taxon>Bacillati</taxon>
        <taxon>Cyanobacteriota</taxon>
        <taxon>Cyanophyceae</taxon>
        <taxon>Gloeobacterales</taxon>
        <taxon>Gloeobacteraceae</taxon>
        <taxon>Gloeobacter</taxon>
    </lineage>
</organism>
<dbReference type="STRING" id="1183438.GKIL_0024"/>
<evidence type="ECO:0000313" key="3">
    <source>
        <dbReference type="Proteomes" id="UP000017396"/>
    </source>
</evidence>
<feature type="transmembrane region" description="Helical" evidence="1">
    <location>
        <begin position="37"/>
        <end position="54"/>
    </location>
</feature>
<keyword evidence="1" id="KW-0812">Transmembrane</keyword>
<sequence>MQEWRLVGGMFVLAAFLSILVKYVLPLAIRQPLPLPLAAVILAPAAALALWLVLGGGRG</sequence>
<keyword evidence="3" id="KW-1185">Reference proteome</keyword>
<proteinExistence type="predicted"/>
<dbReference type="RefSeq" id="WP_023171255.1">
    <property type="nucleotide sequence ID" value="NC_022600.1"/>
</dbReference>
<dbReference type="Proteomes" id="UP000017396">
    <property type="component" value="Chromosome"/>
</dbReference>
<dbReference type="AlphaFoldDB" id="U5QBN7"/>
<keyword evidence="1" id="KW-1133">Transmembrane helix</keyword>
<feature type="transmembrane region" description="Helical" evidence="1">
    <location>
        <begin position="6"/>
        <end position="25"/>
    </location>
</feature>
<accession>U5QBN7</accession>
<dbReference type="EMBL" id="CP003587">
    <property type="protein sequence ID" value="AGY56271.1"/>
    <property type="molecule type" value="Genomic_DNA"/>
</dbReference>
<keyword evidence="1" id="KW-0472">Membrane</keyword>
<dbReference type="KEGG" id="glj:GKIL_0024"/>
<name>U5QBN7_GLOK1</name>
<reference evidence="2 3" key="1">
    <citation type="journal article" date="2013" name="PLoS ONE">
        <title>Cultivation and Complete Genome Sequencing of Gloeobacter kilaueensis sp. nov., from a Lava Cave in Kilauea Caldera, Hawai'i.</title>
        <authorList>
            <person name="Saw J.H."/>
            <person name="Schatz M."/>
            <person name="Brown M.V."/>
            <person name="Kunkel D.D."/>
            <person name="Foster J.S."/>
            <person name="Shick H."/>
            <person name="Christensen S."/>
            <person name="Hou S."/>
            <person name="Wan X."/>
            <person name="Donachie S.P."/>
        </authorList>
    </citation>
    <scope>NUCLEOTIDE SEQUENCE [LARGE SCALE GENOMIC DNA]</scope>
    <source>
        <strain evidence="3">JS</strain>
    </source>
</reference>
<protein>
    <submittedName>
        <fullName evidence="2">Uncharacterized protein</fullName>
    </submittedName>
</protein>
<gene>
    <name evidence="2" type="ORF">GKIL_0024</name>
</gene>